<evidence type="ECO:0000313" key="13">
    <source>
        <dbReference type="Proteomes" id="UP001258017"/>
    </source>
</evidence>
<dbReference type="AlphaFoldDB" id="A0AAD9S2K0"/>
<feature type="transmembrane region" description="Helical" evidence="10">
    <location>
        <begin position="115"/>
        <end position="133"/>
    </location>
</feature>
<proteinExistence type="inferred from homology"/>
<evidence type="ECO:0000313" key="12">
    <source>
        <dbReference type="EMBL" id="KAK2589191.1"/>
    </source>
</evidence>
<keyword evidence="10" id="KW-0812">Transmembrane</keyword>
<feature type="transmembrane region" description="Helical" evidence="10">
    <location>
        <begin position="270"/>
        <end position="295"/>
    </location>
</feature>
<keyword evidence="10" id="KW-1133">Transmembrane helix</keyword>
<dbReference type="GO" id="GO:0046872">
    <property type="term" value="F:metal ion binding"/>
    <property type="evidence" value="ECO:0007669"/>
    <property type="project" value="UniProtKB-KW"/>
</dbReference>
<evidence type="ECO:0000256" key="1">
    <source>
        <dbReference type="ARBA" id="ARBA00022670"/>
    </source>
</evidence>
<comment type="similarity">
    <text evidence="6 9">Belongs to the peptidase M48 family.</text>
</comment>
<keyword evidence="13" id="KW-1185">Reference proteome</keyword>
<evidence type="ECO:0000256" key="9">
    <source>
        <dbReference type="RuleBase" id="RU003983"/>
    </source>
</evidence>
<evidence type="ECO:0000256" key="4">
    <source>
        <dbReference type="ARBA" id="ARBA00022833"/>
    </source>
</evidence>
<evidence type="ECO:0000256" key="6">
    <source>
        <dbReference type="ARBA" id="ARBA00038233"/>
    </source>
</evidence>
<evidence type="ECO:0000256" key="7">
    <source>
        <dbReference type="ARBA" id="ARBA00040360"/>
    </source>
</evidence>
<keyword evidence="4 9" id="KW-0862">Zinc</keyword>
<evidence type="ECO:0000256" key="2">
    <source>
        <dbReference type="ARBA" id="ARBA00022723"/>
    </source>
</evidence>
<gene>
    <name evidence="12" type="ORF">KPH14_002003</name>
</gene>
<dbReference type="GO" id="GO:0034982">
    <property type="term" value="P:mitochondrial protein processing"/>
    <property type="evidence" value="ECO:0007669"/>
    <property type="project" value="TreeGrafter"/>
</dbReference>
<organism evidence="12 13">
    <name type="scientific">Odynerus spinipes</name>
    <dbReference type="NCBI Taxonomy" id="1348599"/>
    <lineage>
        <taxon>Eukaryota</taxon>
        <taxon>Metazoa</taxon>
        <taxon>Ecdysozoa</taxon>
        <taxon>Arthropoda</taxon>
        <taxon>Hexapoda</taxon>
        <taxon>Insecta</taxon>
        <taxon>Pterygota</taxon>
        <taxon>Neoptera</taxon>
        <taxon>Endopterygota</taxon>
        <taxon>Hymenoptera</taxon>
        <taxon>Apocrita</taxon>
        <taxon>Aculeata</taxon>
        <taxon>Vespoidea</taxon>
        <taxon>Vespidae</taxon>
        <taxon>Eumeninae</taxon>
        <taxon>Odynerus</taxon>
    </lineage>
</organism>
<protein>
    <recommendedName>
        <fullName evidence="7">Metalloendopeptidase OMA1, mitochondrial</fullName>
    </recommendedName>
    <alternativeName>
        <fullName evidence="8">Overlapping with the m-AAA protease 1 homolog</fullName>
    </alternativeName>
</protein>
<dbReference type="PANTHER" id="PTHR22726:SF1">
    <property type="entry name" value="METALLOENDOPEPTIDASE OMA1, MITOCHONDRIAL"/>
    <property type="match status" value="1"/>
</dbReference>
<keyword evidence="2" id="KW-0479">Metal-binding</keyword>
<keyword evidence="10" id="KW-0472">Membrane</keyword>
<keyword evidence="5 9" id="KW-0482">Metalloprotease</keyword>
<reference evidence="12" key="1">
    <citation type="submission" date="2021-08" db="EMBL/GenBank/DDBJ databases">
        <authorList>
            <person name="Misof B."/>
            <person name="Oliver O."/>
            <person name="Podsiadlowski L."/>
            <person name="Donath A."/>
            <person name="Peters R."/>
            <person name="Mayer C."/>
            <person name="Rust J."/>
            <person name="Gunkel S."/>
            <person name="Lesny P."/>
            <person name="Martin S."/>
            <person name="Oeyen J.P."/>
            <person name="Petersen M."/>
            <person name="Panagiotis P."/>
            <person name="Wilbrandt J."/>
            <person name="Tanja T."/>
        </authorList>
    </citation>
    <scope>NUCLEOTIDE SEQUENCE</scope>
    <source>
        <strain evidence="12">GBR_01_08_01A</strain>
        <tissue evidence="12">Thorax + abdomen</tissue>
    </source>
</reference>
<dbReference type="PANTHER" id="PTHR22726">
    <property type="entry name" value="METALLOENDOPEPTIDASE OMA1"/>
    <property type="match status" value="1"/>
</dbReference>
<evidence type="ECO:0000256" key="5">
    <source>
        <dbReference type="ARBA" id="ARBA00023049"/>
    </source>
</evidence>
<dbReference type="CDD" id="cd07331">
    <property type="entry name" value="M48C_Oma1_like"/>
    <property type="match status" value="1"/>
</dbReference>
<comment type="cofactor">
    <cofactor evidence="9">
        <name>Zn(2+)</name>
        <dbReference type="ChEBI" id="CHEBI:29105"/>
    </cofactor>
    <text evidence="9">Binds 1 zinc ion per subunit.</text>
</comment>
<dbReference type="GO" id="GO:0004222">
    <property type="term" value="F:metalloendopeptidase activity"/>
    <property type="evidence" value="ECO:0007669"/>
    <property type="project" value="InterPro"/>
</dbReference>
<feature type="domain" description="Peptidase M48" evidence="11">
    <location>
        <begin position="197"/>
        <end position="371"/>
    </location>
</feature>
<dbReference type="Pfam" id="PF01435">
    <property type="entry name" value="Peptidase_M48"/>
    <property type="match status" value="1"/>
</dbReference>
<evidence type="ECO:0000259" key="11">
    <source>
        <dbReference type="Pfam" id="PF01435"/>
    </source>
</evidence>
<comment type="caution">
    <text evidence="12">The sequence shown here is derived from an EMBL/GenBank/DDBJ whole genome shotgun (WGS) entry which is preliminary data.</text>
</comment>
<evidence type="ECO:0000256" key="8">
    <source>
        <dbReference type="ARBA" id="ARBA00042978"/>
    </source>
</evidence>
<dbReference type="InterPro" id="IPR001915">
    <property type="entry name" value="Peptidase_M48"/>
</dbReference>
<reference evidence="12" key="2">
    <citation type="journal article" date="2023" name="Commun. Biol.">
        <title>Intrasexual cuticular hydrocarbon dimorphism in a wasp sheds light on hydrocarbon biosynthesis genes in Hymenoptera.</title>
        <authorList>
            <person name="Moris V.C."/>
            <person name="Podsiadlowski L."/>
            <person name="Martin S."/>
            <person name="Oeyen J.P."/>
            <person name="Donath A."/>
            <person name="Petersen M."/>
            <person name="Wilbrandt J."/>
            <person name="Misof B."/>
            <person name="Liedtke D."/>
            <person name="Thamm M."/>
            <person name="Scheiner R."/>
            <person name="Schmitt T."/>
            <person name="Niehuis O."/>
        </authorList>
    </citation>
    <scope>NUCLEOTIDE SEQUENCE</scope>
    <source>
        <strain evidence="12">GBR_01_08_01A</strain>
    </source>
</reference>
<evidence type="ECO:0000256" key="3">
    <source>
        <dbReference type="ARBA" id="ARBA00022801"/>
    </source>
</evidence>
<evidence type="ECO:0000256" key="10">
    <source>
        <dbReference type="SAM" id="Phobius"/>
    </source>
</evidence>
<dbReference type="GO" id="GO:0005743">
    <property type="term" value="C:mitochondrial inner membrane"/>
    <property type="evidence" value="ECO:0007669"/>
    <property type="project" value="TreeGrafter"/>
</dbReference>
<keyword evidence="3 9" id="KW-0378">Hydrolase</keyword>
<dbReference type="Gene3D" id="3.30.2010.10">
    <property type="entry name" value="Metalloproteases ('zincins'), catalytic domain"/>
    <property type="match status" value="1"/>
</dbReference>
<name>A0AAD9S2K0_9HYME</name>
<dbReference type="EMBL" id="JAIFRP010000002">
    <property type="protein sequence ID" value="KAK2589191.1"/>
    <property type="molecule type" value="Genomic_DNA"/>
</dbReference>
<dbReference type="InterPro" id="IPR051156">
    <property type="entry name" value="Mito/Outer_Membr_Metalloprot"/>
</dbReference>
<dbReference type="GO" id="GO:0006515">
    <property type="term" value="P:protein quality control for misfolded or incompletely synthesized proteins"/>
    <property type="evidence" value="ECO:0007669"/>
    <property type="project" value="TreeGrafter"/>
</dbReference>
<keyword evidence="1 9" id="KW-0645">Protease</keyword>
<dbReference type="Proteomes" id="UP001258017">
    <property type="component" value="Unassembled WGS sequence"/>
</dbReference>
<accession>A0AAD9S2K0</accession>
<sequence>MFWIKRAMQLRNIHYFKVTSTLCIIPKYQSTTYSKICILRTKVSFRELKSRNYEQVCNFHTTSKLYVPPLFAVVLRPILRIGAFLIGRSFKKWWRKKSEEEKEKYRSLVRQNRDIFLGSLGMMFLMFVIYYVTHLETDPITKRKRFIIFNKKEQAELGRLIFEMHLEQHKELLVSRDHPAYKRLVRIIKNILIKNKDLISINEKEWTLTIVDSPLKNAYVIPERNIFFFLGALNIVDNDDQLTFILAHEMAHALLLHAVEQFSNALLLDVLLIIPIMLLWACFPDLIALFFHLVVQHIVNVLHSLPYSRSLENEADDVGLKLAAKACADIREAVVFWGVMRTLSEMQSEVNPVPWLSTHPAHGDREQSLNKKLPVAIELMRSSGCPELSSVDPRKRFYERTVRDHELYFKQKGII</sequence>